<evidence type="ECO:0000313" key="32">
    <source>
        <dbReference type="RefSeq" id="XP_030622985.1"/>
    </source>
</evidence>
<feature type="binding site" evidence="22">
    <location>
        <position position="718"/>
    </location>
    <ligand>
        <name>Mg(2+)</name>
        <dbReference type="ChEBI" id="CHEBI:18420"/>
    </ligand>
</feature>
<evidence type="ECO:0000256" key="1">
    <source>
        <dbReference type="ARBA" id="ARBA00004251"/>
    </source>
</evidence>
<keyword evidence="17" id="KW-0325">Glycoprotein</keyword>
<evidence type="ECO:0000256" key="18">
    <source>
        <dbReference type="ARBA" id="ARBA00023319"/>
    </source>
</evidence>
<dbReference type="GO" id="GO:0007169">
    <property type="term" value="P:cell surface receptor protein tyrosine kinase signaling pathway"/>
    <property type="evidence" value="ECO:0007669"/>
    <property type="project" value="InterPro"/>
</dbReference>
<dbReference type="GO" id="GO:0046872">
    <property type="term" value="F:metal ion binding"/>
    <property type="evidence" value="ECO:0007669"/>
    <property type="project" value="UniProtKB-KW"/>
</dbReference>
<evidence type="ECO:0000256" key="5">
    <source>
        <dbReference type="ARBA" id="ARBA00022679"/>
    </source>
</evidence>
<evidence type="ECO:0000259" key="29">
    <source>
        <dbReference type="PROSITE" id="PS50011"/>
    </source>
</evidence>
<keyword evidence="4" id="KW-0597">Phosphoprotein</keyword>
<dbReference type="GO" id="GO:0005524">
    <property type="term" value="F:ATP binding"/>
    <property type="evidence" value="ECO:0007669"/>
    <property type="project" value="UniProtKB-UniRule"/>
</dbReference>
<feature type="binding site" evidence="21">
    <location>
        <begin position="507"/>
        <end position="514"/>
    </location>
    <ligand>
        <name>ATP</name>
        <dbReference type="ChEBI" id="CHEBI:30616"/>
    </ligand>
</feature>
<feature type="binding site" evidence="22">
    <location>
        <position position="731"/>
    </location>
    <ligand>
        <name>Mg(2+)</name>
        <dbReference type="ChEBI" id="CHEBI:18420"/>
    </ligand>
</feature>
<feature type="binding site" evidence="21">
    <location>
        <position position="717"/>
    </location>
    <ligand>
        <name>ATP</name>
        <dbReference type="ChEBI" id="CHEBI:30616"/>
    </ligand>
</feature>
<dbReference type="SMART" id="SM00408">
    <property type="entry name" value="IGc2"/>
    <property type="match status" value="1"/>
</dbReference>
<dbReference type="InterPro" id="IPR000719">
    <property type="entry name" value="Prot_kinase_dom"/>
</dbReference>
<dbReference type="PIRSF" id="PIRSF000615">
    <property type="entry name" value="TyrPK_CSF1-R"/>
    <property type="match status" value="1"/>
</dbReference>
<keyword evidence="9 32" id="KW-0418">Kinase</keyword>
<feature type="signal peptide" evidence="28">
    <location>
        <begin position="1"/>
        <end position="18"/>
    </location>
</feature>
<dbReference type="Gene3D" id="3.30.200.20">
    <property type="entry name" value="Phosphorylase Kinase, domain 1"/>
    <property type="match status" value="1"/>
</dbReference>
<gene>
    <name evidence="32" type="primary">LOC115806432</name>
</gene>
<keyword evidence="14" id="KW-0829">Tyrosine-protein kinase</keyword>
<evidence type="ECO:0000256" key="6">
    <source>
        <dbReference type="ARBA" id="ARBA00022692"/>
    </source>
</evidence>
<keyword evidence="13 27" id="KW-0472">Membrane</keyword>
<dbReference type="PROSITE" id="PS00109">
    <property type="entry name" value="PROTEIN_KINASE_TYR"/>
    <property type="match status" value="1"/>
</dbReference>
<evidence type="ECO:0000256" key="22">
    <source>
        <dbReference type="PIRSR" id="PIRSR000615-3"/>
    </source>
</evidence>
<dbReference type="Pfam" id="PF07714">
    <property type="entry name" value="PK_Tyr_Ser-Thr"/>
    <property type="match status" value="1"/>
</dbReference>
<dbReference type="PROSITE" id="PS00107">
    <property type="entry name" value="PROTEIN_KINASE_ATP"/>
    <property type="match status" value="1"/>
</dbReference>
<dbReference type="EC" id="2.7.10.1" evidence="2"/>
<evidence type="ECO:0000256" key="7">
    <source>
        <dbReference type="ARBA" id="ARBA00022737"/>
    </source>
</evidence>
<keyword evidence="31" id="KW-1185">Reference proteome</keyword>
<feature type="compositionally biased region" description="Polar residues" evidence="26">
    <location>
        <begin position="27"/>
        <end position="39"/>
    </location>
</feature>
<keyword evidence="7" id="KW-0677">Repeat</keyword>
<keyword evidence="3" id="KW-1003">Cell membrane</keyword>
<dbReference type="InterPro" id="IPR001824">
    <property type="entry name" value="Tyr_kinase_rcpt_3_CS"/>
</dbReference>
<dbReference type="InterPro" id="IPR003599">
    <property type="entry name" value="Ig_sub"/>
</dbReference>
<dbReference type="GO" id="GO:0004714">
    <property type="term" value="F:transmembrane receptor protein tyrosine kinase activity"/>
    <property type="evidence" value="ECO:0007669"/>
    <property type="project" value="UniProtKB-EC"/>
</dbReference>
<dbReference type="Gene3D" id="1.10.510.10">
    <property type="entry name" value="Transferase(Phosphotransferase) domain 1"/>
    <property type="match status" value="1"/>
</dbReference>
<dbReference type="GO" id="GO:0019838">
    <property type="term" value="F:growth factor binding"/>
    <property type="evidence" value="ECO:0007669"/>
    <property type="project" value="TreeGrafter"/>
</dbReference>
<feature type="site" description="Important for interaction with phosphotyrosine-binding proteins" evidence="23">
    <location>
        <position position="857"/>
    </location>
</feature>
<feature type="domain" description="Ig-like" evidence="30">
    <location>
        <begin position="62"/>
        <end position="234"/>
    </location>
</feature>
<keyword evidence="15" id="KW-1015">Disulfide bond</keyword>
<dbReference type="InterPro" id="IPR011009">
    <property type="entry name" value="Kinase-like_dom_sf"/>
</dbReference>
<reference evidence="32" key="1">
    <citation type="submission" date="2025-08" db="UniProtKB">
        <authorList>
            <consortium name="RefSeq"/>
        </authorList>
    </citation>
    <scope>IDENTIFICATION</scope>
</reference>
<proteinExistence type="inferred from homology"/>
<organism evidence="31 32">
    <name type="scientific">Chanos chanos</name>
    <name type="common">Milkfish</name>
    <name type="synonym">Mugil chanos</name>
    <dbReference type="NCBI Taxonomy" id="29144"/>
    <lineage>
        <taxon>Eukaryota</taxon>
        <taxon>Metazoa</taxon>
        <taxon>Chordata</taxon>
        <taxon>Craniata</taxon>
        <taxon>Vertebrata</taxon>
        <taxon>Euteleostomi</taxon>
        <taxon>Actinopterygii</taxon>
        <taxon>Neopterygii</taxon>
        <taxon>Teleostei</taxon>
        <taxon>Ostariophysi</taxon>
        <taxon>Gonorynchiformes</taxon>
        <taxon>Chanidae</taxon>
        <taxon>Chanos</taxon>
    </lineage>
</organism>
<evidence type="ECO:0000256" key="27">
    <source>
        <dbReference type="SAM" id="Phobius"/>
    </source>
</evidence>
<dbReference type="SMART" id="SM00219">
    <property type="entry name" value="TyrKc"/>
    <property type="match status" value="1"/>
</dbReference>
<dbReference type="PROSITE" id="PS50835">
    <property type="entry name" value="IG_LIKE"/>
    <property type="match status" value="1"/>
</dbReference>
<dbReference type="GO" id="GO:0043235">
    <property type="term" value="C:receptor complex"/>
    <property type="evidence" value="ECO:0007669"/>
    <property type="project" value="TreeGrafter"/>
</dbReference>
<protein>
    <recommendedName>
        <fullName evidence="2">receptor protein-tyrosine kinase</fullName>
        <ecNumber evidence="2">2.7.10.1</ecNumber>
    </recommendedName>
</protein>
<dbReference type="PANTHER" id="PTHR24416:SF356">
    <property type="entry name" value="RECEPTOR-TYPE TYROSINE-PROTEIN KINASE FLT3"/>
    <property type="match status" value="1"/>
</dbReference>
<dbReference type="Proteomes" id="UP000504632">
    <property type="component" value="Chromosome 3"/>
</dbReference>
<dbReference type="PROSITE" id="PS00240">
    <property type="entry name" value="RECEPTOR_TYR_KIN_III"/>
    <property type="match status" value="1"/>
</dbReference>
<evidence type="ECO:0000313" key="31">
    <source>
        <dbReference type="Proteomes" id="UP000504632"/>
    </source>
</evidence>
<evidence type="ECO:0000256" key="13">
    <source>
        <dbReference type="ARBA" id="ARBA00023136"/>
    </source>
</evidence>
<feature type="binding site" evidence="22">
    <location>
        <position position="479"/>
    </location>
    <ligand>
        <name>Mg(2+)</name>
        <dbReference type="ChEBI" id="CHEBI:18420"/>
    </ligand>
</feature>
<evidence type="ECO:0000256" key="23">
    <source>
        <dbReference type="PIRSR" id="PIRSR000615-4"/>
    </source>
</evidence>
<dbReference type="InterPro" id="IPR007110">
    <property type="entry name" value="Ig-like_dom"/>
</dbReference>
<keyword evidence="22" id="KW-0479">Metal-binding</keyword>
<evidence type="ECO:0000256" key="25">
    <source>
        <dbReference type="RuleBase" id="RU000311"/>
    </source>
</evidence>
<keyword evidence="28" id="KW-0732">Signal</keyword>
<evidence type="ECO:0000256" key="10">
    <source>
        <dbReference type="ARBA" id="ARBA00022840"/>
    </source>
</evidence>
<dbReference type="AlphaFoldDB" id="A0A6J2URC2"/>
<evidence type="ECO:0000256" key="15">
    <source>
        <dbReference type="ARBA" id="ARBA00023157"/>
    </source>
</evidence>
<feature type="region of interest" description="Disordered" evidence="26">
    <location>
        <begin position="19"/>
        <end position="50"/>
    </location>
</feature>
<feature type="region of interest" description="Disordered" evidence="26">
    <location>
        <begin position="875"/>
        <end position="921"/>
    </location>
</feature>
<evidence type="ECO:0000256" key="4">
    <source>
        <dbReference type="ARBA" id="ARBA00022553"/>
    </source>
</evidence>
<keyword evidence="8 21" id="KW-0547">Nucleotide-binding</keyword>
<accession>A0A6J2URC2</accession>
<evidence type="ECO:0000256" key="21">
    <source>
        <dbReference type="PIRSR" id="PIRSR000615-2"/>
    </source>
</evidence>
<feature type="compositionally biased region" description="Basic and acidic residues" evidence="26">
    <location>
        <begin position="896"/>
        <end position="921"/>
    </location>
</feature>
<evidence type="ECO:0000256" key="3">
    <source>
        <dbReference type="ARBA" id="ARBA00022475"/>
    </source>
</evidence>
<evidence type="ECO:0000256" key="28">
    <source>
        <dbReference type="SAM" id="SignalP"/>
    </source>
</evidence>
<evidence type="ECO:0000256" key="8">
    <source>
        <dbReference type="ARBA" id="ARBA00022741"/>
    </source>
</evidence>
<dbReference type="RefSeq" id="XP_030622985.1">
    <property type="nucleotide sequence ID" value="XM_030767125.1"/>
</dbReference>
<dbReference type="FunFam" id="1.10.510.10:FF:000140">
    <property type="entry name" value="Platelet-derived growth factor receptor beta"/>
    <property type="match status" value="1"/>
</dbReference>
<evidence type="ECO:0000256" key="9">
    <source>
        <dbReference type="ARBA" id="ARBA00022777"/>
    </source>
</evidence>
<dbReference type="Gene3D" id="2.60.40.10">
    <property type="entry name" value="Immunoglobulins"/>
    <property type="match status" value="2"/>
</dbReference>
<feature type="binding site" evidence="21 24">
    <location>
        <position position="534"/>
    </location>
    <ligand>
        <name>ATP</name>
        <dbReference type="ChEBI" id="CHEBI:30616"/>
    </ligand>
</feature>
<dbReference type="InterPro" id="IPR008266">
    <property type="entry name" value="Tyr_kinase_AS"/>
</dbReference>
<evidence type="ECO:0000256" key="2">
    <source>
        <dbReference type="ARBA" id="ARBA00011902"/>
    </source>
</evidence>
<evidence type="ECO:0000256" key="17">
    <source>
        <dbReference type="ARBA" id="ARBA00023180"/>
    </source>
</evidence>
<dbReference type="FunFam" id="3.30.200.20:FF:000366">
    <property type="entry name" value="receptor-type tyrosine-protein kinase FLT3"/>
    <property type="match status" value="1"/>
</dbReference>
<comment type="similarity">
    <text evidence="25">Belongs to the protein kinase superfamily. Tyr protein kinase family. CSF-1/PDGF receptor subfamily.</text>
</comment>
<dbReference type="InParanoid" id="A0A6J2URC2"/>
<comment type="catalytic activity">
    <reaction evidence="19">
        <text>L-tyrosyl-[protein] + ATP = O-phospho-L-tyrosyl-[protein] + ADP + H(+)</text>
        <dbReference type="Rhea" id="RHEA:10596"/>
        <dbReference type="Rhea" id="RHEA-COMP:10136"/>
        <dbReference type="Rhea" id="RHEA-COMP:20101"/>
        <dbReference type="ChEBI" id="CHEBI:15378"/>
        <dbReference type="ChEBI" id="CHEBI:30616"/>
        <dbReference type="ChEBI" id="CHEBI:46858"/>
        <dbReference type="ChEBI" id="CHEBI:61978"/>
        <dbReference type="ChEBI" id="CHEBI:456216"/>
        <dbReference type="EC" id="2.7.10.1"/>
    </reaction>
</comment>
<feature type="transmembrane region" description="Helical" evidence="27">
    <location>
        <begin position="432"/>
        <end position="455"/>
    </location>
</feature>
<evidence type="ECO:0000256" key="20">
    <source>
        <dbReference type="PIRSR" id="PIRSR000615-1"/>
    </source>
</evidence>
<evidence type="ECO:0000256" key="16">
    <source>
        <dbReference type="ARBA" id="ARBA00023170"/>
    </source>
</evidence>
<dbReference type="GeneID" id="115806432"/>
<keyword evidence="16 25" id="KW-0675">Receptor</keyword>
<comment type="subcellular location">
    <subcellularLocation>
        <location evidence="1">Cell membrane</location>
        <topology evidence="1">Single-pass type I membrane protein</topology>
    </subcellularLocation>
    <subcellularLocation>
        <location evidence="25">Membrane</location>
        <topology evidence="25">Single-pass type I membrane protein</topology>
    </subcellularLocation>
</comment>
<feature type="domain" description="Protein kinase" evidence="29">
    <location>
        <begin position="500"/>
        <end position="852"/>
    </location>
</feature>
<dbReference type="InterPro" id="IPR013783">
    <property type="entry name" value="Ig-like_fold"/>
</dbReference>
<dbReference type="GO" id="GO:0005886">
    <property type="term" value="C:plasma membrane"/>
    <property type="evidence" value="ECO:0007669"/>
    <property type="project" value="UniProtKB-SubCell"/>
</dbReference>
<name>A0A6J2URC2_CHACN</name>
<keyword evidence="18 25" id="KW-0393">Immunoglobulin domain</keyword>
<dbReference type="InterPro" id="IPR017441">
    <property type="entry name" value="Protein_kinase_ATP_BS"/>
</dbReference>
<dbReference type="SMART" id="SM00409">
    <property type="entry name" value="IG"/>
    <property type="match status" value="1"/>
</dbReference>
<evidence type="ECO:0000256" key="26">
    <source>
        <dbReference type="SAM" id="MobiDB-lite"/>
    </source>
</evidence>
<dbReference type="InterPro" id="IPR020635">
    <property type="entry name" value="Tyr_kinase_cat_dom"/>
</dbReference>
<dbReference type="OrthoDB" id="3256376at2759"/>
<keyword evidence="11" id="KW-0832">Ubl conjugation</keyword>
<dbReference type="InterPro" id="IPR050122">
    <property type="entry name" value="RTK"/>
</dbReference>
<evidence type="ECO:0000256" key="14">
    <source>
        <dbReference type="ARBA" id="ARBA00023137"/>
    </source>
</evidence>
<dbReference type="FunCoup" id="A0A6J2URC2">
    <property type="interactions" value="923"/>
</dbReference>
<dbReference type="SUPFAM" id="SSF56112">
    <property type="entry name" value="Protein kinase-like (PK-like)"/>
    <property type="match status" value="1"/>
</dbReference>
<dbReference type="InterPro" id="IPR001245">
    <property type="entry name" value="Ser-Thr/Tyr_kinase_cat_dom"/>
</dbReference>
<keyword evidence="10 21" id="KW-0067">ATP-binding</keyword>
<evidence type="ECO:0000256" key="12">
    <source>
        <dbReference type="ARBA" id="ARBA00022989"/>
    </source>
</evidence>
<dbReference type="GO" id="GO:0019221">
    <property type="term" value="P:cytokine-mediated signaling pathway"/>
    <property type="evidence" value="ECO:0007669"/>
    <property type="project" value="TreeGrafter"/>
</dbReference>
<dbReference type="SUPFAM" id="SSF48726">
    <property type="entry name" value="Immunoglobulin"/>
    <property type="match status" value="2"/>
</dbReference>
<keyword evidence="6 25" id="KW-0812">Transmembrane</keyword>
<evidence type="ECO:0000256" key="19">
    <source>
        <dbReference type="ARBA" id="ARBA00051243"/>
    </source>
</evidence>
<keyword evidence="5" id="KW-0808">Transferase</keyword>
<evidence type="ECO:0000256" key="11">
    <source>
        <dbReference type="ARBA" id="ARBA00022843"/>
    </source>
</evidence>
<dbReference type="PANTHER" id="PTHR24416">
    <property type="entry name" value="TYROSINE-PROTEIN KINASE RECEPTOR"/>
    <property type="match status" value="1"/>
</dbReference>
<dbReference type="PROSITE" id="PS50011">
    <property type="entry name" value="PROTEIN_KINASE_DOM"/>
    <property type="match status" value="1"/>
</dbReference>
<keyword evidence="12 27" id="KW-1133">Transmembrane helix</keyword>
<dbReference type="Pfam" id="PF13927">
    <property type="entry name" value="Ig_3"/>
    <property type="match status" value="1"/>
</dbReference>
<dbReference type="InterPro" id="IPR036179">
    <property type="entry name" value="Ig-like_dom_sf"/>
</dbReference>
<dbReference type="InterPro" id="IPR003598">
    <property type="entry name" value="Ig_sub2"/>
</dbReference>
<dbReference type="GO" id="GO:0030183">
    <property type="term" value="P:B cell differentiation"/>
    <property type="evidence" value="ECO:0007669"/>
    <property type="project" value="TreeGrafter"/>
</dbReference>
<feature type="chain" id="PRO_5026734377" description="receptor protein-tyrosine kinase" evidence="28">
    <location>
        <begin position="19"/>
        <end position="921"/>
    </location>
</feature>
<sequence length="921" mass="104788">MAMLLVLWSACCSSFAQRQDQKDGVTSHPSRITTKNLPSRLSERDSDSGTAKALIHVTPAKPALRKPSKPQLKVQSTLRSNYDINCTSSGNPAPQISWFRDRSLIQQSNEEKNGDWASSVIEGYGYHHVDLTCCARNSKGEECTQLYDYDLGSNSTNKEASLVMLRPGDTLLLRCRWDGMDWKVIQWYFKNVTVKSVRVRTVQTFAQYLLIDSVSEENSGVYECKSEDKVKSVTVEVLDHDFINVLEINADNNIAAEEKAEFCFQVQVFSHPRVRCHWTSPAGTVLESSQSNERWGNSTFKLCNPDPGEYRVNLRTENISRSEKLSLCVTDFPVVRVSQDEDHVNCMINSSVPLDVTWTIEPDPTGSSTSVPPKVISQVPEKHEDLKEYCHRWMRASIPRSEAAGKLVKCCANNKAGQRCSEFILVKKDTRALMVACCVLMMGVILLTALLFYFVKKKKPVYQSQLQIIQMMGPSDNDYIYIDFKDFKYEQKWEFPRENLELGKELGSGAFGKVVQATAYGISKPGVSTQVAVKMLKDKHQSVEKEALMSELKMLTFIGQHSNIVNLLGACTGTGPIYLIFQYCCYGDLLNYLKNNREKFHKSLEDAFNKDRFSSLYQNFQQKRRSRFHSEMQQSPDNHYLPMAPVHKSMEMEALLSPLITTSMDTTEDVVVESDLQEEEDLQTLTYDDLLSFSYQVAKGMEFLSSKNCIHRDLAARNVLVTRGRMVKIGDFGLARDIDNDSNYVVRGNVRLPVKWMAPESIFKGIYTMQSDVWAYGILLYEIFSLGVTPYPGMSVDSHFYTMIKRGFQMEQPYYASEPVYKVMQCCWALEPKDRPSFSKLVAFMEGELVYVEEKLYLNAEEIRYSDSIYQNASSMSESTEPDIKRDLPEPAETDAPCKDEEPKKITDSPEPEDTLKIDDL</sequence>
<keyword evidence="22" id="KW-0460">Magnesium</keyword>
<feature type="active site" description="Proton acceptor" evidence="20">
    <location>
        <position position="713"/>
    </location>
</feature>
<evidence type="ECO:0000259" key="30">
    <source>
        <dbReference type="PROSITE" id="PS50835"/>
    </source>
</evidence>
<evidence type="ECO:0000256" key="24">
    <source>
        <dbReference type="PROSITE-ProRule" id="PRU10141"/>
    </source>
</evidence>